<dbReference type="InterPro" id="IPR036170">
    <property type="entry name" value="YezG-like_sf"/>
</dbReference>
<evidence type="ECO:0000313" key="2">
    <source>
        <dbReference type="Proteomes" id="UP000219435"/>
    </source>
</evidence>
<dbReference type="RefSeq" id="WP_097193359.1">
    <property type="nucleotide sequence ID" value="NZ_OBQI01000001.1"/>
</dbReference>
<dbReference type="SUPFAM" id="SSF160424">
    <property type="entry name" value="BH3703-like"/>
    <property type="match status" value="1"/>
</dbReference>
<keyword evidence="2" id="KW-1185">Reference proteome</keyword>
<sequence length="246" mass="26833">MAVRDAQTIDSIARASDGLLTLLLTEDRPYTPDSTTALAEELRSKLNAYIYALKTRQIAEREGDEPAVVLLYTVAEPPKSILDVLTAAGHVLAPDGVTVAWQVADSVPARDQTTVVREIAGGLVDAAPEEWTHLRYAATLIGDRRRDLFTATTPDGSVDLQGAPEDVRAAVEELKQLMWTPERGTWLELEFTADRAAGQLLPGFNYNLEPAGEPIAAEDYVEELRRFPRASAPLPEWLAQRAADAG</sequence>
<dbReference type="OrthoDB" id="4076188at2"/>
<name>A0A285UY18_9ACTN</name>
<proteinExistence type="predicted"/>
<protein>
    <submittedName>
        <fullName evidence="1">Uncharacterized protein</fullName>
    </submittedName>
</protein>
<organism evidence="1 2">
    <name type="scientific">Blastococcus aggregatus</name>
    <dbReference type="NCBI Taxonomy" id="38502"/>
    <lineage>
        <taxon>Bacteria</taxon>
        <taxon>Bacillati</taxon>
        <taxon>Actinomycetota</taxon>
        <taxon>Actinomycetes</taxon>
        <taxon>Geodermatophilales</taxon>
        <taxon>Geodermatophilaceae</taxon>
        <taxon>Blastococcus</taxon>
    </lineage>
</organism>
<gene>
    <name evidence="1" type="ORF">SAMN05660748_0415</name>
</gene>
<dbReference type="AlphaFoldDB" id="A0A285UY18"/>
<dbReference type="Proteomes" id="UP000219435">
    <property type="component" value="Unassembled WGS sequence"/>
</dbReference>
<evidence type="ECO:0000313" key="1">
    <source>
        <dbReference type="EMBL" id="SOC46722.1"/>
    </source>
</evidence>
<accession>A0A285UY18</accession>
<dbReference type="EMBL" id="OBQI01000001">
    <property type="protein sequence ID" value="SOC46722.1"/>
    <property type="molecule type" value="Genomic_DNA"/>
</dbReference>
<reference evidence="2" key="1">
    <citation type="submission" date="2017-08" db="EMBL/GenBank/DDBJ databases">
        <authorList>
            <person name="Varghese N."/>
            <person name="Submissions S."/>
        </authorList>
    </citation>
    <scope>NUCLEOTIDE SEQUENCE [LARGE SCALE GENOMIC DNA]</scope>
    <source>
        <strain evidence="2">DSM 4725</strain>
    </source>
</reference>